<dbReference type="GO" id="GO:0043565">
    <property type="term" value="F:sequence-specific DNA binding"/>
    <property type="evidence" value="ECO:0007669"/>
    <property type="project" value="TreeGrafter"/>
</dbReference>
<dbReference type="EMBL" id="CP033230">
    <property type="protein sequence ID" value="AYO80062.1"/>
    <property type="molecule type" value="Genomic_DNA"/>
</dbReference>
<evidence type="ECO:0000256" key="1">
    <source>
        <dbReference type="ARBA" id="ARBA00009437"/>
    </source>
</evidence>
<evidence type="ECO:0000313" key="6">
    <source>
        <dbReference type="EMBL" id="AYO80062.1"/>
    </source>
</evidence>
<dbReference type="FunFam" id="1.10.10.10:FF:000001">
    <property type="entry name" value="LysR family transcriptional regulator"/>
    <property type="match status" value="1"/>
</dbReference>
<dbReference type="FunFam" id="3.40.190.290:FF:000001">
    <property type="entry name" value="Transcriptional regulator, LysR family"/>
    <property type="match status" value="1"/>
</dbReference>
<dbReference type="Pfam" id="PF03466">
    <property type="entry name" value="LysR_substrate"/>
    <property type="match status" value="1"/>
</dbReference>
<dbReference type="AlphaFoldDB" id="A0A3G2V171"/>
<sequence>MPRIPMERSGEMEVFVRVVEKGGFSAAARSLELTPSAVSKLIARLEARLGTRLLVRTTRALTMTEEGEAYHRAAQRIVQALDDADQAAAGGAVRGRLRINAALPFGTMFVAPAIPPFMARNPYLTIELSFTDGIVDLVAEKTDVAIRMGNLPDSGLIARKLGQSRRVICAAPSYLESKGTPASPEDLERHDCLTFSFRRDRQSWPFQKSGVEFNQPVSGNLVVNNGETMKQMLLAGMGIARMGLFHVAEEIAAGALIPLLEDYNPGDLELVHAIHVGGGPLPPRVRSFIDHMIETLSWQPLLNGSALIADKSLLLS</sequence>
<evidence type="ECO:0000256" key="4">
    <source>
        <dbReference type="ARBA" id="ARBA00023163"/>
    </source>
</evidence>
<dbReference type="InterPro" id="IPR058163">
    <property type="entry name" value="LysR-type_TF_proteobact-type"/>
</dbReference>
<organism evidence="6 7">
    <name type="scientific">Sphingobium yanoikuyae</name>
    <name type="common">Sphingomonas yanoikuyae</name>
    <dbReference type="NCBI Taxonomy" id="13690"/>
    <lineage>
        <taxon>Bacteria</taxon>
        <taxon>Pseudomonadati</taxon>
        <taxon>Pseudomonadota</taxon>
        <taxon>Alphaproteobacteria</taxon>
        <taxon>Sphingomonadales</taxon>
        <taxon>Sphingomonadaceae</taxon>
        <taxon>Sphingobium</taxon>
    </lineage>
</organism>
<keyword evidence="2" id="KW-0805">Transcription regulation</keyword>
<dbReference type="InterPro" id="IPR036390">
    <property type="entry name" value="WH_DNA-bd_sf"/>
</dbReference>
<evidence type="ECO:0000313" key="7">
    <source>
        <dbReference type="Proteomes" id="UP000280708"/>
    </source>
</evidence>
<keyword evidence="3" id="KW-0238">DNA-binding</keyword>
<evidence type="ECO:0000256" key="3">
    <source>
        <dbReference type="ARBA" id="ARBA00023125"/>
    </source>
</evidence>
<dbReference type="Gene3D" id="1.10.10.10">
    <property type="entry name" value="Winged helix-like DNA-binding domain superfamily/Winged helix DNA-binding domain"/>
    <property type="match status" value="1"/>
</dbReference>
<keyword evidence="4" id="KW-0804">Transcription</keyword>
<comment type="similarity">
    <text evidence="1">Belongs to the LysR transcriptional regulatory family.</text>
</comment>
<dbReference type="InterPro" id="IPR005119">
    <property type="entry name" value="LysR_subst-bd"/>
</dbReference>
<name>A0A3G2V171_SPHYA</name>
<evidence type="ECO:0000259" key="5">
    <source>
        <dbReference type="PROSITE" id="PS50931"/>
    </source>
</evidence>
<dbReference type="PANTHER" id="PTHR30537:SF71">
    <property type="entry name" value="TRANSCRIPTIONAL REGULATORY PROTEIN"/>
    <property type="match status" value="1"/>
</dbReference>
<dbReference type="InterPro" id="IPR036388">
    <property type="entry name" value="WH-like_DNA-bd_sf"/>
</dbReference>
<accession>A0A3G2V171</accession>
<dbReference type="SUPFAM" id="SSF46785">
    <property type="entry name" value="Winged helix' DNA-binding domain"/>
    <property type="match status" value="1"/>
</dbReference>
<reference evidence="6 7" key="1">
    <citation type="submission" date="2018-10" db="EMBL/GenBank/DDBJ databases">
        <title>Characterization and genome analysis of a novel bacterium Sphingobium yanoikuyae SJTF8 capable of degrading PAHs.</title>
        <authorList>
            <person name="Yin C."/>
            <person name="Xiong W."/>
            <person name="Liang R."/>
        </authorList>
    </citation>
    <scope>NUCLEOTIDE SEQUENCE [LARGE SCALE GENOMIC DNA]</scope>
    <source>
        <strain evidence="6 7">SJTF8</strain>
    </source>
</reference>
<dbReference type="SUPFAM" id="SSF53850">
    <property type="entry name" value="Periplasmic binding protein-like II"/>
    <property type="match status" value="1"/>
</dbReference>
<dbReference type="Gene3D" id="3.40.190.290">
    <property type="match status" value="1"/>
</dbReference>
<evidence type="ECO:0000256" key="2">
    <source>
        <dbReference type="ARBA" id="ARBA00023015"/>
    </source>
</evidence>
<proteinExistence type="inferred from homology"/>
<dbReference type="PROSITE" id="PS50931">
    <property type="entry name" value="HTH_LYSR"/>
    <property type="match status" value="1"/>
</dbReference>
<dbReference type="Pfam" id="PF00126">
    <property type="entry name" value="HTH_1"/>
    <property type="match status" value="1"/>
</dbReference>
<dbReference type="PRINTS" id="PR00039">
    <property type="entry name" value="HTHLYSR"/>
</dbReference>
<dbReference type="PANTHER" id="PTHR30537">
    <property type="entry name" value="HTH-TYPE TRANSCRIPTIONAL REGULATOR"/>
    <property type="match status" value="1"/>
</dbReference>
<dbReference type="Proteomes" id="UP000280708">
    <property type="component" value="Chromosome"/>
</dbReference>
<dbReference type="InterPro" id="IPR000847">
    <property type="entry name" value="LysR_HTH_N"/>
</dbReference>
<feature type="domain" description="HTH lysR-type" evidence="5">
    <location>
        <begin position="12"/>
        <end position="64"/>
    </location>
</feature>
<protein>
    <submittedName>
        <fullName evidence="6">LysR family transcriptional regulator</fullName>
    </submittedName>
</protein>
<dbReference type="GO" id="GO:0003700">
    <property type="term" value="F:DNA-binding transcription factor activity"/>
    <property type="evidence" value="ECO:0007669"/>
    <property type="project" value="InterPro"/>
</dbReference>
<gene>
    <name evidence="6" type="ORF">EBF16_26270</name>
</gene>
<dbReference type="GO" id="GO:0006351">
    <property type="term" value="P:DNA-templated transcription"/>
    <property type="evidence" value="ECO:0007669"/>
    <property type="project" value="TreeGrafter"/>
</dbReference>